<reference evidence="1 2" key="1">
    <citation type="submission" date="2019-04" db="EMBL/GenBank/DDBJ databases">
        <title>A novel phosphate-accumulating bacterium identified in bioreactor for phosphate removal from wastewater.</title>
        <authorList>
            <person name="Kotlyarov R.Y."/>
            <person name="Beletsky A.V."/>
            <person name="Kallistova A.Y."/>
            <person name="Dorofeev A.G."/>
            <person name="Nikolaev Y.Y."/>
            <person name="Pimenov N.V."/>
            <person name="Ravin N.V."/>
            <person name="Mardanov A.V."/>
        </authorList>
    </citation>
    <scope>NUCLEOTIDE SEQUENCE [LARGE SCALE GENOMIC DNA]</scope>
    <source>
        <strain evidence="1 2">Bin19</strain>
    </source>
</reference>
<protein>
    <submittedName>
        <fullName evidence="1">Uncharacterized protein</fullName>
    </submittedName>
</protein>
<dbReference type="AlphaFoldDB" id="A0A5S4ELS1"/>
<sequence length="37" mass="4212">MQGTGFFSQHDDFLRDRLVRGRAQDDSEALVSKIAML</sequence>
<comment type="caution">
    <text evidence="1">The sequence shown here is derived from an EMBL/GenBank/DDBJ whole genome shotgun (WGS) entry which is preliminary data.</text>
</comment>
<dbReference type="Proteomes" id="UP000306324">
    <property type="component" value="Unassembled WGS sequence"/>
</dbReference>
<evidence type="ECO:0000313" key="2">
    <source>
        <dbReference type="Proteomes" id="UP000306324"/>
    </source>
</evidence>
<dbReference type="EMBL" id="SWAD01000055">
    <property type="protein sequence ID" value="TMQ76311.1"/>
    <property type="molecule type" value="Genomic_DNA"/>
</dbReference>
<proteinExistence type="predicted"/>
<keyword evidence="2" id="KW-1185">Reference proteome</keyword>
<accession>A0A5S4ELS1</accession>
<name>A0A5S4ELS1_9PROT</name>
<evidence type="ECO:0000313" key="1">
    <source>
        <dbReference type="EMBL" id="TMQ76311.1"/>
    </source>
</evidence>
<gene>
    <name evidence="1" type="ORF">ACCUM_4458</name>
</gene>
<organism evidence="1 2">
    <name type="scientific">Candidatus Accumulibacter phosphatis</name>
    <dbReference type="NCBI Taxonomy" id="327160"/>
    <lineage>
        <taxon>Bacteria</taxon>
        <taxon>Pseudomonadati</taxon>
        <taxon>Pseudomonadota</taxon>
        <taxon>Betaproteobacteria</taxon>
        <taxon>Candidatus Accumulibacter</taxon>
    </lineage>
</organism>